<evidence type="ECO:0000313" key="1">
    <source>
        <dbReference type="EMBL" id="KAE9382459.1"/>
    </source>
</evidence>
<dbReference type="Proteomes" id="UP000799118">
    <property type="component" value="Unassembled WGS sequence"/>
</dbReference>
<evidence type="ECO:0000313" key="2">
    <source>
        <dbReference type="Proteomes" id="UP000799118"/>
    </source>
</evidence>
<sequence>MHALFTSFSFLHFVDVDTTVWSSGGEFLLLPAAYVALFNRLGCVDVWWDLKALSWYPASATFLSAYPPLPPLSLTARRPYKRSDVYPPVIDLF</sequence>
<dbReference type="EMBL" id="ML771511">
    <property type="protein sequence ID" value="KAE9382459.1"/>
    <property type="molecule type" value="Genomic_DNA"/>
</dbReference>
<proteinExistence type="predicted"/>
<gene>
    <name evidence="1" type="ORF">BT96DRAFT_1010609</name>
</gene>
<organism evidence="1 2">
    <name type="scientific">Gymnopus androsaceus JB14</name>
    <dbReference type="NCBI Taxonomy" id="1447944"/>
    <lineage>
        <taxon>Eukaryota</taxon>
        <taxon>Fungi</taxon>
        <taxon>Dikarya</taxon>
        <taxon>Basidiomycota</taxon>
        <taxon>Agaricomycotina</taxon>
        <taxon>Agaricomycetes</taxon>
        <taxon>Agaricomycetidae</taxon>
        <taxon>Agaricales</taxon>
        <taxon>Marasmiineae</taxon>
        <taxon>Omphalotaceae</taxon>
        <taxon>Gymnopus</taxon>
    </lineage>
</organism>
<protein>
    <submittedName>
        <fullName evidence="1">Uncharacterized protein</fullName>
    </submittedName>
</protein>
<accession>A0A6A4GAF0</accession>
<keyword evidence="2" id="KW-1185">Reference proteome</keyword>
<name>A0A6A4GAF0_9AGAR</name>
<reference evidence="1" key="1">
    <citation type="journal article" date="2019" name="Environ. Microbiol.">
        <title>Fungal ecological strategies reflected in gene transcription - a case study of two litter decomposers.</title>
        <authorList>
            <person name="Barbi F."/>
            <person name="Kohler A."/>
            <person name="Barry K."/>
            <person name="Baskaran P."/>
            <person name="Daum C."/>
            <person name="Fauchery L."/>
            <person name="Ihrmark K."/>
            <person name="Kuo A."/>
            <person name="LaButti K."/>
            <person name="Lipzen A."/>
            <person name="Morin E."/>
            <person name="Grigoriev I.V."/>
            <person name="Henrissat B."/>
            <person name="Lindahl B."/>
            <person name="Martin F."/>
        </authorList>
    </citation>
    <scope>NUCLEOTIDE SEQUENCE</scope>
    <source>
        <strain evidence="1">JB14</strain>
    </source>
</reference>
<dbReference type="AlphaFoldDB" id="A0A6A4GAF0"/>